<keyword evidence="1" id="KW-0175">Coiled coil</keyword>
<reference evidence="3" key="1">
    <citation type="submission" date="2017-02" db="UniProtKB">
        <authorList>
            <consortium name="WormBaseParasite"/>
        </authorList>
    </citation>
    <scope>IDENTIFICATION</scope>
</reference>
<accession>A0A0N5BFX3</accession>
<organism evidence="2 3">
    <name type="scientific">Strongyloides papillosus</name>
    <name type="common">Intestinal threadworm</name>
    <dbReference type="NCBI Taxonomy" id="174720"/>
    <lineage>
        <taxon>Eukaryota</taxon>
        <taxon>Metazoa</taxon>
        <taxon>Ecdysozoa</taxon>
        <taxon>Nematoda</taxon>
        <taxon>Chromadorea</taxon>
        <taxon>Rhabditida</taxon>
        <taxon>Tylenchina</taxon>
        <taxon>Panagrolaimomorpha</taxon>
        <taxon>Strongyloidoidea</taxon>
        <taxon>Strongyloididae</taxon>
        <taxon>Strongyloides</taxon>
    </lineage>
</organism>
<dbReference type="WBParaSite" id="SPAL_0000488300.1">
    <property type="protein sequence ID" value="SPAL_0000488300.1"/>
    <property type="gene ID" value="SPAL_0000488300"/>
</dbReference>
<keyword evidence="2" id="KW-1185">Reference proteome</keyword>
<dbReference type="Proteomes" id="UP000046392">
    <property type="component" value="Unplaced"/>
</dbReference>
<evidence type="ECO:0000313" key="3">
    <source>
        <dbReference type="WBParaSite" id="SPAL_0000488300.1"/>
    </source>
</evidence>
<proteinExistence type="predicted"/>
<evidence type="ECO:0000256" key="1">
    <source>
        <dbReference type="SAM" id="Coils"/>
    </source>
</evidence>
<sequence length="381" mass="44291">MIHEIENEICDLNDDTKGVINELIRRLTLMEAKSFKLSEQSNIRYSIDQINFNDLTKSQLLKLDTTIASIEGYAKLMKTLVNKGQNVNDLMLASMEHCNTVGQYWEKKSSSTFSSEQYQLDCISRHFYCKISRIFKDIKSNLTTNSEKNEAKKERIKDLEDKLAYRYNIFKIKMAKYIKKNQYAILNQGENPIIPNAALDYAAYKDIDGTVATKLQEFNSLYNLDSIIESPFIKDSGIVMESTKNCIKTKVDSLEKMMGSLSSKIRDTFCNSISEENQQVEEINQNIHTLKMRTKRDDKAIEEEEKSILKLKNELNVLLDNKDKLKNYLDNLGNEEEKMMQREYGMNMNELTIDTRYNGEMTYLEGYLSLLEEINQKNVKQ</sequence>
<protein>
    <submittedName>
        <fullName evidence="3">TTKRSYEDQ domain-containing protein</fullName>
    </submittedName>
</protein>
<evidence type="ECO:0000313" key="2">
    <source>
        <dbReference type="Proteomes" id="UP000046392"/>
    </source>
</evidence>
<name>A0A0N5BFX3_STREA</name>
<dbReference type="AlphaFoldDB" id="A0A0N5BFX3"/>
<feature type="coiled-coil region" evidence="1">
    <location>
        <begin position="273"/>
        <end position="342"/>
    </location>
</feature>